<dbReference type="Proteomes" id="UP000618319">
    <property type="component" value="Unassembled WGS sequence"/>
</dbReference>
<sequence>MRKLRNRERYVLFSKKKDSPLQGEIPLNKAGKSVSISTTNEKSAQETINCARKTNASAPQTV</sequence>
<evidence type="ECO:0000313" key="3">
    <source>
        <dbReference type="Proteomes" id="UP000618319"/>
    </source>
</evidence>
<proteinExistence type="predicted"/>
<dbReference type="EMBL" id="PSKQ01000023">
    <property type="protein sequence ID" value="MBE8722150.1"/>
    <property type="molecule type" value="Genomic_DNA"/>
</dbReference>
<protein>
    <recommendedName>
        <fullName evidence="4">DUF1508 domain-containing protein</fullName>
    </recommendedName>
</protein>
<keyword evidence="3" id="KW-1185">Reference proteome</keyword>
<name>A0ABR9T9Z0_9SPHI</name>
<accession>A0ABR9T9Z0</accession>
<feature type="region of interest" description="Disordered" evidence="1">
    <location>
        <begin position="40"/>
        <end position="62"/>
    </location>
</feature>
<evidence type="ECO:0000313" key="2">
    <source>
        <dbReference type="EMBL" id="MBE8722150.1"/>
    </source>
</evidence>
<reference evidence="2 3" key="1">
    <citation type="submission" date="2018-02" db="EMBL/GenBank/DDBJ databases">
        <title>Sphingobacterium KA21.</title>
        <authorList>
            <person name="Vasarhelyi B.M."/>
            <person name="Deshmukh S."/>
            <person name="Balint B."/>
            <person name="Kukolya J."/>
        </authorList>
    </citation>
    <scope>NUCLEOTIDE SEQUENCE [LARGE SCALE GENOMIC DNA]</scope>
    <source>
        <strain evidence="2 3">Ka21</strain>
    </source>
</reference>
<organism evidence="2 3">
    <name type="scientific">Sphingobacterium pedocola</name>
    <dbReference type="NCBI Taxonomy" id="2082722"/>
    <lineage>
        <taxon>Bacteria</taxon>
        <taxon>Pseudomonadati</taxon>
        <taxon>Bacteroidota</taxon>
        <taxon>Sphingobacteriia</taxon>
        <taxon>Sphingobacteriales</taxon>
        <taxon>Sphingobacteriaceae</taxon>
        <taxon>Sphingobacterium</taxon>
    </lineage>
</organism>
<evidence type="ECO:0008006" key="4">
    <source>
        <dbReference type="Google" id="ProtNLM"/>
    </source>
</evidence>
<gene>
    <name evidence="2" type="ORF">C4F40_15585</name>
</gene>
<evidence type="ECO:0000256" key="1">
    <source>
        <dbReference type="SAM" id="MobiDB-lite"/>
    </source>
</evidence>
<comment type="caution">
    <text evidence="2">The sequence shown here is derived from an EMBL/GenBank/DDBJ whole genome shotgun (WGS) entry which is preliminary data.</text>
</comment>